<dbReference type="InterPro" id="IPR025847">
    <property type="entry name" value="MEDS_domain"/>
</dbReference>
<evidence type="ECO:0000256" key="1">
    <source>
        <dbReference type="SAM" id="MobiDB-lite"/>
    </source>
</evidence>
<dbReference type="SUPFAM" id="SSF52091">
    <property type="entry name" value="SpoIIaa-like"/>
    <property type="match status" value="1"/>
</dbReference>
<dbReference type="InterPro" id="IPR002645">
    <property type="entry name" value="STAS_dom"/>
</dbReference>
<proteinExistence type="predicted"/>
<dbReference type="Gene3D" id="3.30.750.24">
    <property type="entry name" value="STAS domain"/>
    <property type="match status" value="1"/>
</dbReference>
<evidence type="ECO:0000313" key="4">
    <source>
        <dbReference type="Proteomes" id="UP000317378"/>
    </source>
</evidence>
<feature type="domain" description="STAS" evidence="2">
    <location>
        <begin position="237"/>
        <end position="321"/>
    </location>
</feature>
<organism evidence="3 4">
    <name type="scientific">Streptomyces sporangiiformans</name>
    <dbReference type="NCBI Taxonomy" id="2315329"/>
    <lineage>
        <taxon>Bacteria</taxon>
        <taxon>Bacillati</taxon>
        <taxon>Actinomycetota</taxon>
        <taxon>Actinomycetes</taxon>
        <taxon>Kitasatosporales</taxon>
        <taxon>Streptomycetaceae</taxon>
        <taxon>Streptomyces</taxon>
    </lineage>
</organism>
<reference evidence="3 4" key="1">
    <citation type="submission" date="2019-06" db="EMBL/GenBank/DDBJ databases">
        <title>Streptomyces sporangiiformans sp. nov., a novel actinomycete isolated from soil in Mount Song.</title>
        <authorList>
            <person name="Han L."/>
        </authorList>
    </citation>
    <scope>NUCLEOTIDE SEQUENCE [LARGE SCALE GENOMIC DNA]</scope>
    <source>
        <strain evidence="3 4">NEAU-SSA 1</strain>
    </source>
</reference>
<evidence type="ECO:0000313" key="3">
    <source>
        <dbReference type="EMBL" id="TPQ22483.1"/>
    </source>
</evidence>
<feature type="compositionally biased region" description="Basic and acidic residues" evidence="1">
    <location>
        <begin position="1"/>
        <end position="19"/>
    </location>
</feature>
<name>A0A505DD02_9ACTN</name>
<dbReference type="Proteomes" id="UP000317378">
    <property type="component" value="Unassembled WGS sequence"/>
</dbReference>
<dbReference type="OrthoDB" id="116243at2"/>
<evidence type="ECO:0000259" key="2">
    <source>
        <dbReference type="PROSITE" id="PS50801"/>
    </source>
</evidence>
<dbReference type="CDD" id="cd07043">
    <property type="entry name" value="STAS_anti-anti-sigma_factors"/>
    <property type="match status" value="1"/>
</dbReference>
<keyword evidence="4" id="KW-1185">Reference proteome</keyword>
<comment type="caution">
    <text evidence="3">The sequence shown here is derived from an EMBL/GenBank/DDBJ whole genome shotgun (WGS) entry which is preliminary data.</text>
</comment>
<dbReference type="PROSITE" id="PS50801">
    <property type="entry name" value="STAS"/>
    <property type="match status" value="1"/>
</dbReference>
<gene>
    <name evidence="3" type="ORF">FGD71_009495</name>
</gene>
<feature type="region of interest" description="Disordered" evidence="1">
    <location>
        <begin position="330"/>
        <end position="353"/>
    </location>
</feature>
<dbReference type="Pfam" id="PF14417">
    <property type="entry name" value="MEDS"/>
    <property type="match status" value="1"/>
</dbReference>
<dbReference type="EMBL" id="VCHX02000083">
    <property type="protein sequence ID" value="TPQ22483.1"/>
    <property type="molecule type" value="Genomic_DNA"/>
</dbReference>
<dbReference type="InterPro" id="IPR058548">
    <property type="entry name" value="MlaB-like_STAS"/>
</dbReference>
<dbReference type="InterPro" id="IPR036513">
    <property type="entry name" value="STAS_dom_sf"/>
</dbReference>
<dbReference type="AlphaFoldDB" id="A0A505DD02"/>
<sequence length="353" mass="38024">MSDPRSGDPESDTSPHTEPAEGVAWKEPGTPSGDLGRCGGMEAVPALRAVGQMRAGDHLFLGYDTDEERETVLAAFLLDGLASGHRGLVLPPADLPASLALTFLEAHGCAVDDELAAGRLAVDPHLATPEGLWDLDEMIRREARRAVAEGYLGLRVSMEILRRHAGKSLKTLHDSELLLDPVFASLPVLGICQYDRRVFDEGELAPLDGLHHGRVAADLVWQDELLSITRTFAPPGLALAGEIDDTNVTAVARALHAETTRALARPANGVRTRLDLHELRFVDVGALRLLVFSALSLYESGGTLVLHGVAPHVQRLMRVTGWDRVPGLRVEKGKRGETEASGERRANGEEEGP</sequence>
<protein>
    <submittedName>
        <fullName evidence="3">STAS domain-containing protein</fullName>
    </submittedName>
</protein>
<accession>A0A505DD02</accession>
<feature type="region of interest" description="Disordered" evidence="1">
    <location>
        <begin position="1"/>
        <end position="37"/>
    </location>
</feature>
<dbReference type="Pfam" id="PF13466">
    <property type="entry name" value="STAS_2"/>
    <property type="match status" value="1"/>
</dbReference>